<evidence type="ECO:0000256" key="8">
    <source>
        <dbReference type="RuleBase" id="RU004182"/>
    </source>
</evidence>
<comment type="cofactor">
    <cofactor evidence="6">
        <name>FAD</name>
        <dbReference type="ChEBI" id="CHEBI:57692"/>
    </cofactor>
    <text evidence="6">Binds 1 FAD per subunit.</text>
</comment>
<feature type="domain" description="Photolyase/cryptochrome alpha/beta" evidence="9">
    <location>
        <begin position="1"/>
        <end position="135"/>
    </location>
</feature>
<dbReference type="GO" id="GO:0009416">
    <property type="term" value="P:response to light stimulus"/>
    <property type="evidence" value="ECO:0007669"/>
    <property type="project" value="TreeGrafter"/>
</dbReference>
<evidence type="ECO:0000256" key="1">
    <source>
        <dbReference type="ARBA" id="ARBA00001932"/>
    </source>
</evidence>
<evidence type="ECO:0000256" key="4">
    <source>
        <dbReference type="ARBA" id="ARBA00022827"/>
    </source>
</evidence>
<dbReference type="InterPro" id="IPR036155">
    <property type="entry name" value="Crypto/Photolyase_N_sf"/>
</dbReference>
<dbReference type="InterPro" id="IPR018394">
    <property type="entry name" value="DNA_photolyase_1_CS_C"/>
</dbReference>
<dbReference type="RefSeq" id="WP_193951702.1">
    <property type="nucleotide sequence ID" value="NZ_JADEYS010000002.1"/>
</dbReference>
<comment type="cofactor">
    <cofactor evidence="1">
        <name>(6R)-5,10-methylene-5,6,7,8-tetrahydrofolate</name>
        <dbReference type="ChEBI" id="CHEBI:15636"/>
    </cofactor>
</comment>
<dbReference type="PRINTS" id="PR00147">
    <property type="entry name" value="DNAPHOTLYASE"/>
</dbReference>
<dbReference type="EMBL" id="JADEYS010000002">
    <property type="protein sequence ID" value="MBE9396147.1"/>
    <property type="molecule type" value="Genomic_DNA"/>
</dbReference>
<keyword evidence="3 6" id="KW-0285">Flavoprotein</keyword>
<keyword evidence="4 6" id="KW-0274">FAD</keyword>
<feature type="binding site" evidence="6">
    <location>
        <begin position="377"/>
        <end position="379"/>
    </location>
    <ligand>
        <name>FAD</name>
        <dbReference type="ChEBI" id="CHEBI:57692"/>
    </ligand>
</feature>
<feature type="binding site" evidence="6">
    <location>
        <position position="275"/>
    </location>
    <ligand>
        <name>FAD</name>
        <dbReference type="ChEBI" id="CHEBI:57692"/>
    </ligand>
</feature>
<dbReference type="Pfam" id="PF00875">
    <property type="entry name" value="DNA_photolyase"/>
    <property type="match status" value="1"/>
</dbReference>
<dbReference type="InterPro" id="IPR005101">
    <property type="entry name" value="Cryptochr/Photolyase_FAD-bd"/>
</dbReference>
<dbReference type="InterPro" id="IPR002081">
    <property type="entry name" value="Cryptochrome/DNA_photolyase_1"/>
</dbReference>
<reference evidence="10" key="1">
    <citation type="submission" date="2020-10" db="EMBL/GenBank/DDBJ databases">
        <title>Bacterium isolated from coastal waters sediment.</title>
        <authorList>
            <person name="Chen R.-J."/>
            <person name="Lu D.-C."/>
            <person name="Zhu K.-L."/>
            <person name="Du Z.-J."/>
        </authorList>
    </citation>
    <scope>NUCLEOTIDE SEQUENCE</scope>
    <source>
        <strain evidence="10">N1Y112</strain>
    </source>
</reference>
<feature type="site" description="Electron transfer via tryptophanyl radical" evidence="7">
    <location>
        <position position="311"/>
    </location>
</feature>
<dbReference type="AlphaFoldDB" id="A0A8J7FJU5"/>
<comment type="similarity">
    <text evidence="8">Belongs to the DNA photolyase family.</text>
</comment>
<evidence type="ECO:0000256" key="6">
    <source>
        <dbReference type="PIRSR" id="PIRSR602081-1"/>
    </source>
</evidence>
<organism evidence="10 11">
    <name type="scientific">Pontibacterium sinense</name>
    <dbReference type="NCBI Taxonomy" id="2781979"/>
    <lineage>
        <taxon>Bacteria</taxon>
        <taxon>Pseudomonadati</taxon>
        <taxon>Pseudomonadota</taxon>
        <taxon>Gammaproteobacteria</taxon>
        <taxon>Oceanospirillales</taxon>
        <taxon>Oceanospirillaceae</taxon>
        <taxon>Pontibacterium</taxon>
    </lineage>
</organism>
<dbReference type="GO" id="GO:0071949">
    <property type="term" value="F:FAD binding"/>
    <property type="evidence" value="ECO:0007669"/>
    <property type="project" value="TreeGrafter"/>
</dbReference>
<evidence type="ECO:0000256" key="7">
    <source>
        <dbReference type="PIRSR" id="PIRSR602081-2"/>
    </source>
</evidence>
<dbReference type="GO" id="GO:0006950">
    <property type="term" value="P:response to stress"/>
    <property type="evidence" value="ECO:0007669"/>
    <property type="project" value="UniProtKB-ARBA"/>
</dbReference>
<dbReference type="PANTHER" id="PTHR11455">
    <property type="entry name" value="CRYPTOCHROME"/>
    <property type="match status" value="1"/>
</dbReference>
<dbReference type="SUPFAM" id="SSF48173">
    <property type="entry name" value="Cryptochrome/photolyase FAD-binding domain"/>
    <property type="match status" value="1"/>
</dbReference>
<dbReference type="InterPro" id="IPR014729">
    <property type="entry name" value="Rossmann-like_a/b/a_fold"/>
</dbReference>
<dbReference type="InterPro" id="IPR006050">
    <property type="entry name" value="DNA_photolyase_N"/>
</dbReference>
<dbReference type="Gene3D" id="3.40.50.620">
    <property type="entry name" value="HUPs"/>
    <property type="match status" value="1"/>
</dbReference>
<sequence>MKLVWFRNDLRVRDNQALYRACEAFNGIPVVAVAVLTPAQWLMQDEANSRVQFWLANLRELSKDLAALNIPLKILRAGSNNEVPDQLLALATRLNAESIYFNHEYAEYEQRRDDAVQMLFQQHQLSVEAFHADTIITPGSVRNKQGQPFKVFTPFSRAWRVRFTDEWPETLPMPAPQPLCTVQADPIPDALVYDAPVQSIWHDQLWPAGSEEAHQRLALFAQSKAAEYKSRRDFPAMDATSALSPYLTVGAISSRQCLSGLRAYSGDPEWLDNHWTSELIWREFYRHLLVDFPEMNRLLPFKPDVESRLTWSSDDQLFDAWCRGETGFALVDAGMKQLLATGWMHNRLRMVTASFLTKLLRQDWRKGARFFMQHLIDGDFASNLGGWQWSASVGADAAPYFRIFSPMRQAERFDAQGEYVARWIPELASLNGVQRIDPMFGAGEGRPLPIIDYVHARSQSLDDYNQAS</sequence>
<evidence type="ECO:0000256" key="5">
    <source>
        <dbReference type="ARBA" id="ARBA00022991"/>
    </source>
</evidence>
<dbReference type="Pfam" id="PF03441">
    <property type="entry name" value="FAD_binding_7"/>
    <property type="match status" value="1"/>
</dbReference>
<dbReference type="Gene3D" id="1.10.579.10">
    <property type="entry name" value="DNA Cyclobutane Dipyrimidine Photolyase, subunit A, domain 3"/>
    <property type="match status" value="1"/>
</dbReference>
<dbReference type="GO" id="GO:0006139">
    <property type="term" value="P:nucleobase-containing compound metabolic process"/>
    <property type="evidence" value="ECO:0007669"/>
    <property type="project" value="UniProtKB-ARBA"/>
</dbReference>
<evidence type="ECO:0000256" key="3">
    <source>
        <dbReference type="ARBA" id="ARBA00022630"/>
    </source>
</evidence>
<dbReference type="GO" id="GO:0003677">
    <property type="term" value="F:DNA binding"/>
    <property type="evidence" value="ECO:0007669"/>
    <property type="project" value="TreeGrafter"/>
</dbReference>
<name>A0A8J7FJU5_9GAMM</name>
<dbReference type="PROSITE" id="PS00691">
    <property type="entry name" value="DNA_PHOTOLYASES_1_2"/>
    <property type="match status" value="1"/>
</dbReference>
<evidence type="ECO:0000313" key="10">
    <source>
        <dbReference type="EMBL" id="MBE9396147.1"/>
    </source>
</evidence>
<evidence type="ECO:0000259" key="9">
    <source>
        <dbReference type="PROSITE" id="PS51645"/>
    </source>
</evidence>
<feature type="site" description="Electron transfer via tryptophanyl radical" evidence="7">
    <location>
        <position position="364"/>
    </location>
</feature>
<dbReference type="GO" id="GO:0003904">
    <property type="term" value="F:deoxyribodipyrimidine photo-lyase activity"/>
    <property type="evidence" value="ECO:0007669"/>
    <property type="project" value="TreeGrafter"/>
</dbReference>
<accession>A0A8J7FJU5</accession>
<gene>
    <name evidence="10" type="ORF">IOQ59_02605</name>
</gene>
<feature type="binding site" evidence="6">
    <location>
        <position position="228"/>
    </location>
    <ligand>
        <name>FAD</name>
        <dbReference type="ChEBI" id="CHEBI:57692"/>
    </ligand>
</feature>
<dbReference type="PANTHER" id="PTHR11455:SF9">
    <property type="entry name" value="CRYPTOCHROME CIRCADIAN CLOCK 5 ISOFORM X1"/>
    <property type="match status" value="1"/>
</dbReference>
<feature type="site" description="Electron transfer via tryptophanyl radical" evidence="7">
    <location>
        <position position="387"/>
    </location>
</feature>
<dbReference type="InterPro" id="IPR036134">
    <property type="entry name" value="Crypto/Photolyase_FAD-like_sf"/>
</dbReference>
<dbReference type="Proteomes" id="UP000640333">
    <property type="component" value="Unassembled WGS sequence"/>
</dbReference>
<keyword evidence="11" id="KW-1185">Reference proteome</keyword>
<protein>
    <submittedName>
        <fullName evidence="10">Deoxyribodipyrimidine photo-lyase</fullName>
    </submittedName>
</protein>
<keyword evidence="5 8" id="KW-0157">Chromophore</keyword>
<evidence type="ECO:0000313" key="11">
    <source>
        <dbReference type="Proteomes" id="UP000640333"/>
    </source>
</evidence>
<dbReference type="SUPFAM" id="SSF52425">
    <property type="entry name" value="Cryptochrome/photolyase, N-terminal domain"/>
    <property type="match status" value="1"/>
</dbReference>
<feature type="binding site" evidence="6">
    <location>
        <begin position="240"/>
        <end position="244"/>
    </location>
    <ligand>
        <name>FAD</name>
        <dbReference type="ChEBI" id="CHEBI:57692"/>
    </ligand>
</feature>
<comment type="caution">
    <text evidence="10">The sequence shown here is derived from an EMBL/GenBank/DDBJ whole genome shotgun (WGS) entry which is preliminary data.</text>
</comment>
<feature type="binding site" evidence="6">
    <location>
        <begin position="278"/>
        <end position="285"/>
    </location>
    <ligand>
        <name>FAD</name>
        <dbReference type="ChEBI" id="CHEBI:57692"/>
    </ligand>
</feature>
<dbReference type="PROSITE" id="PS51645">
    <property type="entry name" value="PHR_CRY_ALPHA_BETA"/>
    <property type="match status" value="1"/>
</dbReference>
<dbReference type="Gene3D" id="1.25.40.80">
    <property type="match status" value="1"/>
</dbReference>
<evidence type="ECO:0000256" key="2">
    <source>
        <dbReference type="ARBA" id="ARBA00005862"/>
    </source>
</evidence>
<proteinExistence type="inferred from homology"/>
<comment type="similarity">
    <text evidence="2">Belongs to the DNA photolyase class-1 family.</text>
</comment>